<dbReference type="EMBL" id="BK014868">
    <property type="protein sequence ID" value="DAD79576.1"/>
    <property type="molecule type" value="Genomic_DNA"/>
</dbReference>
<accession>A0A8S5MBN4</accession>
<proteinExistence type="predicted"/>
<evidence type="ECO:0000313" key="1">
    <source>
        <dbReference type="EMBL" id="DAD79576.1"/>
    </source>
</evidence>
<sequence>MLTDTILYKQDTQCTYFLPLLVKLRLSVKQKP</sequence>
<protein>
    <submittedName>
        <fullName evidence="1">Uncharacterized protein</fullName>
    </submittedName>
</protein>
<organism evidence="1">
    <name type="scientific">Siphoviridae sp. ctZCK1</name>
    <dbReference type="NCBI Taxonomy" id="2826382"/>
    <lineage>
        <taxon>Viruses</taxon>
        <taxon>Duplodnaviria</taxon>
        <taxon>Heunggongvirae</taxon>
        <taxon>Uroviricota</taxon>
        <taxon>Caudoviricetes</taxon>
    </lineage>
</organism>
<reference evidence="1" key="1">
    <citation type="journal article" date="2021" name="Proc. Natl. Acad. Sci. U.S.A.">
        <title>A Catalog of Tens of Thousands of Viruses from Human Metagenomes Reveals Hidden Associations with Chronic Diseases.</title>
        <authorList>
            <person name="Tisza M.J."/>
            <person name="Buck C.B."/>
        </authorList>
    </citation>
    <scope>NUCLEOTIDE SEQUENCE</scope>
    <source>
        <strain evidence="1">CtZCK1</strain>
    </source>
</reference>
<name>A0A8S5MBN4_9CAUD</name>